<dbReference type="STRING" id="5762.D2W0D5"/>
<dbReference type="EMBL" id="GG738918">
    <property type="protein sequence ID" value="EFC37414.1"/>
    <property type="molecule type" value="Genomic_DNA"/>
</dbReference>
<dbReference type="GeneID" id="8861017"/>
<protein>
    <submittedName>
        <fullName evidence="3">Predicted protein</fullName>
    </submittedName>
</protein>
<dbReference type="PANTHER" id="PTHR42733">
    <property type="entry name" value="DJ-1 PROTEIN"/>
    <property type="match status" value="1"/>
</dbReference>
<comment type="similarity">
    <text evidence="1">Belongs to the peptidase C56 family.</text>
</comment>
<dbReference type="SUPFAM" id="SSF52317">
    <property type="entry name" value="Class I glutamine amidotransferase-like"/>
    <property type="match status" value="1"/>
</dbReference>
<evidence type="ECO:0000256" key="1">
    <source>
        <dbReference type="ARBA" id="ARBA00008542"/>
    </source>
</evidence>
<dbReference type="CDD" id="cd03169">
    <property type="entry name" value="GATase1_PfpI_1"/>
    <property type="match status" value="1"/>
</dbReference>
<proteinExistence type="inferred from homology"/>
<dbReference type="InterPro" id="IPR029062">
    <property type="entry name" value="Class_I_gatase-like"/>
</dbReference>
<dbReference type="KEGG" id="ngr:NAEGRDRAFT_74820"/>
<dbReference type="OMA" id="YAWMREF"/>
<dbReference type="Pfam" id="PF01965">
    <property type="entry name" value="DJ-1_PfpI"/>
    <property type="match status" value="1"/>
</dbReference>
<dbReference type="VEuPathDB" id="AmoebaDB:NAEGRDRAFT_74820"/>
<evidence type="ECO:0000313" key="4">
    <source>
        <dbReference type="Proteomes" id="UP000006671"/>
    </source>
</evidence>
<dbReference type="PANTHER" id="PTHR42733:SF2">
    <property type="entry name" value="DJ-1_THIJ_PFPI FAMILY PROTEIN"/>
    <property type="match status" value="1"/>
</dbReference>
<dbReference type="AlphaFoldDB" id="D2W0D5"/>
<organism evidence="4">
    <name type="scientific">Naegleria gruberi</name>
    <name type="common">Amoeba</name>
    <dbReference type="NCBI Taxonomy" id="5762"/>
    <lineage>
        <taxon>Eukaryota</taxon>
        <taxon>Discoba</taxon>
        <taxon>Heterolobosea</taxon>
        <taxon>Tetramitia</taxon>
        <taxon>Eutetramitia</taxon>
        <taxon>Vahlkampfiidae</taxon>
        <taxon>Naegleria</taxon>
    </lineage>
</organism>
<dbReference type="eggNOG" id="KOG2764">
    <property type="taxonomic scope" value="Eukaryota"/>
</dbReference>
<evidence type="ECO:0000259" key="2">
    <source>
        <dbReference type="Pfam" id="PF01965"/>
    </source>
</evidence>
<dbReference type="Proteomes" id="UP000006671">
    <property type="component" value="Unassembled WGS sequence"/>
</dbReference>
<dbReference type="Gene3D" id="3.40.50.880">
    <property type="match status" value="1"/>
</dbReference>
<keyword evidence="4" id="KW-1185">Reference proteome</keyword>
<gene>
    <name evidence="3" type="ORF">NAEGRDRAFT_74820</name>
</gene>
<dbReference type="RefSeq" id="XP_002670158.1">
    <property type="nucleotide sequence ID" value="XM_002670112.1"/>
</dbReference>
<dbReference type="InterPro" id="IPR002818">
    <property type="entry name" value="DJ-1/PfpI"/>
</dbReference>
<evidence type="ECO:0000313" key="3">
    <source>
        <dbReference type="EMBL" id="EFC37414.1"/>
    </source>
</evidence>
<dbReference type="NCBIfam" id="TIGR01382">
    <property type="entry name" value="PfpI"/>
    <property type="match status" value="1"/>
</dbReference>
<name>D2W0D5_NAEGR</name>
<sequence>MVAQNLILIVGDYVEDYEAMVPYQALTMVGHSVSVISPGKKKGDKVVTAIHDFLPGEQTYTELKGHNFAITADFDDVLSNLDNFGGLILPGGRCSEYLRLHDNVLTIVKHFLEKKKPIAAICHGPLILTPFPEHLKGKRISAYFACKHDIQNTGAEYVQCGAEDAVVSDNIVTGVAWPGHPKWLRAFLDLLGTTITL</sequence>
<dbReference type="InParanoid" id="D2W0D5"/>
<reference evidence="3 4" key="1">
    <citation type="journal article" date="2010" name="Cell">
        <title>The genome of Naegleria gruberi illuminates early eukaryotic versatility.</title>
        <authorList>
            <person name="Fritz-Laylin L.K."/>
            <person name="Prochnik S.E."/>
            <person name="Ginger M.L."/>
            <person name="Dacks J.B."/>
            <person name="Carpenter M.L."/>
            <person name="Field M.C."/>
            <person name="Kuo A."/>
            <person name="Paredez A."/>
            <person name="Chapman J."/>
            <person name="Pham J."/>
            <person name="Shu S."/>
            <person name="Neupane R."/>
            <person name="Cipriano M."/>
            <person name="Mancuso J."/>
            <person name="Tu H."/>
            <person name="Salamov A."/>
            <person name="Lindquist E."/>
            <person name="Shapiro H."/>
            <person name="Lucas S."/>
            <person name="Grigoriev I.V."/>
            <person name="Cande W.Z."/>
            <person name="Fulton C."/>
            <person name="Rokhsar D.S."/>
            <person name="Dawson S.C."/>
        </authorList>
    </citation>
    <scope>NUCLEOTIDE SEQUENCE [LARGE SCALE GENOMIC DNA]</scope>
    <source>
        <strain evidence="3 4">NEG-M</strain>
    </source>
</reference>
<dbReference type="OrthoDB" id="543156at2759"/>
<dbReference type="InterPro" id="IPR006286">
    <property type="entry name" value="C56_PfpI-like"/>
</dbReference>
<feature type="domain" description="DJ-1/PfpI" evidence="2">
    <location>
        <begin position="7"/>
        <end position="188"/>
    </location>
</feature>
<accession>D2W0D5</accession>